<accession>A0ABW2A8N8</accession>
<dbReference type="Proteomes" id="UP001596422">
    <property type="component" value="Unassembled WGS sequence"/>
</dbReference>
<dbReference type="RefSeq" id="WP_379912454.1">
    <property type="nucleotide sequence ID" value="NZ_JBHSWE010000001.1"/>
</dbReference>
<organism evidence="1 2">
    <name type="scientific">Marinobacterium aestuariivivens</name>
    <dbReference type="NCBI Taxonomy" id="1698799"/>
    <lineage>
        <taxon>Bacteria</taxon>
        <taxon>Pseudomonadati</taxon>
        <taxon>Pseudomonadota</taxon>
        <taxon>Gammaproteobacteria</taxon>
        <taxon>Oceanospirillales</taxon>
        <taxon>Oceanospirillaceae</taxon>
        <taxon>Marinobacterium</taxon>
    </lineage>
</organism>
<sequence length="40" mass="4246">MRRFGDALFEGETGLDDQRVDLPVEMAAAGRGISAAGFCD</sequence>
<dbReference type="EMBL" id="JBHSWE010000001">
    <property type="protein sequence ID" value="MFC6673785.1"/>
    <property type="molecule type" value="Genomic_DNA"/>
</dbReference>
<evidence type="ECO:0000313" key="1">
    <source>
        <dbReference type="EMBL" id="MFC6673785.1"/>
    </source>
</evidence>
<comment type="caution">
    <text evidence="1">The sequence shown here is derived from an EMBL/GenBank/DDBJ whole genome shotgun (WGS) entry which is preliminary data.</text>
</comment>
<keyword evidence="2" id="KW-1185">Reference proteome</keyword>
<evidence type="ECO:0000313" key="2">
    <source>
        <dbReference type="Proteomes" id="UP001596422"/>
    </source>
</evidence>
<protein>
    <submittedName>
        <fullName evidence="1">Uncharacterized protein</fullName>
    </submittedName>
</protein>
<reference evidence="2" key="1">
    <citation type="journal article" date="2019" name="Int. J. Syst. Evol. Microbiol.">
        <title>The Global Catalogue of Microorganisms (GCM) 10K type strain sequencing project: providing services to taxonomists for standard genome sequencing and annotation.</title>
        <authorList>
            <consortium name="The Broad Institute Genomics Platform"/>
            <consortium name="The Broad Institute Genome Sequencing Center for Infectious Disease"/>
            <person name="Wu L."/>
            <person name="Ma J."/>
        </authorList>
    </citation>
    <scope>NUCLEOTIDE SEQUENCE [LARGE SCALE GENOMIC DNA]</scope>
    <source>
        <strain evidence="2">NBRC 111756</strain>
    </source>
</reference>
<proteinExistence type="predicted"/>
<gene>
    <name evidence="1" type="ORF">ACFQDL_29620</name>
</gene>
<name>A0ABW2A8N8_9GAMM</name>